<gene>
    <name evidence="1" type="ORF">PIBRA_LOCUS2589</name>
</gene>
<organism evidence="1 2">
    <name type="scientific">Pieris brassicae</name>
    <name type="common">White butterfly</name>
    <name type="synonym">Large white butterfly</name>
    <dbReference type="NCBI Taxonomy" id="7116"/>
    <lineage>
        <taxon>Eukaryota</taxon>
        <taxon>Metazoa</taxon>
        <taxon>Ecdysozoa</taxon>
        <taxon>Arthropoda</taxon>
        <taxon>Hexapoda</taxon>
        <taxon>Insecta</taxon>
        <taxon>Pterygota</taxon>
        <taxon>Neoptera</taxon>
        <taxon>Endopterygota</taxon>
        <taxon>Lepidoptera</taxon>
        <taxon>Glossata</taxon>
        <taxon>Ditrysia</taxon>
        <taxon>Papilionoidea</taxon>
        <taxon>Pieridae</taxon>
        <taxon>Pierinae</taxon>
        <taxon>Pieris</taxon>
    </lineage>
</organism>
<dbReference type="Proteomes" id="UP001152562">
    <property type="component" value="Unassembled WGS sequence"/>
</dbReference>
<dbReference type="EMBL" id="CALOZG010000003">
    <property type="protein sequence ID" value="CAH4000334.1"/>
    <property type="molecule type" value="Genomic_DNA"/>
</dbReference>
<sequence>MLCMESYDYRGLCELQPKMSISGVTLGEKHKYFNKLSIQKHHQEIKNIDYTQSDVENLLKIKLACHNRNVDFILNVLKCEDMLYVSRAIKHSLWLIEDPQYEQIISPHYLHNELLPYMLTEARNKLLLQIRLHLKDPSRNEKFFIYLIGIDLTTAMKWLPNCSVAFITSRLEQDIYRIPENIFLRLLWLTMEPLRVYVKCVYWKKPMLEKAMFTLCKYGEEYFKILDSVQTGQLPVLNAKYTKLVMKRYPQCILNNFDRYGDFIDSKTFAKYIKKDDLQHFLLKYEGNKKINQLFSQEKRETLLKLNKQGNFLRKLSQCEPNNKQQLKRLLKEFHEGLDDQKTPKKYILQFIHGIINKFKTFKFTEETWKLLNHIYIQIGVYNENKKHLEACKKSIILYHVLNEKEVPDKILSQFSTSERFRSEQKKFNKLEKKKVFTFLYSLAEKHIEKCKEEEVLLGLESILILLQDWGENLQNYPMIVNKIKILVESMKDTSKKEALKTLYSRNRIWRKILFNESVLIKFDEDTCLNFLKHNPTLLELNKKAVISLCLEDKPMKRFSTKLRMFWSDTIAKDFKIELMKKLDSQPSKEIFILLPQNEMLDCIVCSMAKHDIIQLNKTKIITLPHFIAKNMYRARPKPSIQLVLSYGKGIYLEETMSSIKSVLHSLPAKQTIECIELQEWPEFVQKLCVEQAFTKFDREDRKKIISSMWSNTKYSSVRADIFKKSHNSLKLFNKNDMNSNNSYNSCIEEEWRHLKCLIESLTDQESIIVYNLLSKIEKVPLVVRTEYCITSYKFLKKLPLRCNCQRFMNNIVSKINYNEVLPTLELDFVAEMVQDSIILRLWSEKLDWTFMNMLFDCISIQSTDEKKIEACKKILLPVLDNIFTMWNRKTQGLSIVRYNMNSFISHMSYKDILQRNNSILLNLVIDSLNNKLPIKENYVMITNFKLAAEYLKVLSKCDISSPNRLYETTTKELSKICIKIFCEDVKSYSTSIWRLFFHAWQMMINSFGIKKKIQYKVNNNILDLSKDLSSDLNILLHIFVLEDIYYTNYGNEDKLGRQALRCRIAAHPSREVKSQCSKLVIIDRCSIPYSSFFYSIY</sequence>
<evidence type="ECO:0000313" key="1">
    <source>
        <dbReference type="EMBL" id="CAH4000334.1"/>
    </source>
</evidence>
<keyword evidence="2" id="KW-1185">Reference proteome</keyword>
<proteinExistence type="predicted"/>
<name>A0A9P0X5C1_PIEBR</name>
<evidence type="ECO:0000313" key="2">
    <source>
        <dbReference type="Proteomes" id="UP001152562"/>
    </source>
</evidence>
<comment type="caution">
    <text evidence="1">The sequence shown here is derived from an EMBL/GenBank/DDBJ whole genome shotgun (WGS) entry which is preliminary data.</text>
</comment>
<protein>
    <submittedName>
        <fullName evidence="1">Uncharacterized protein</fullName>
    </submittedName>
</protein>
<dbReference type="AlphaFoldDB" id="A0A9P0X5C1"/>
<reference evidence="1" key="1">
    <citation type="submission" date="2022-05" db="EMBL/GenBank/DDBJ databases">
        <authorList>
            <person name="Okamura Y."/>
        </authorList>
    </citation>
    <scope>NUCLEOTIDE SEQUENCE</scope>
</reference>
<accession>A0A9P0X5C1</accession>